<feature type="binding site" evidence="11">
    <location>
        <begin position="117"/>
        <end position="119"/>
    </location>
    <ligand>
        <name>GTP</name>
        <dbReference type="ChEBI" id="CHEBI:37565"/>
    </ligand>
</feature>
<evidence type="ECO:0000259" key="12">
    <source>
        <dbReference type="Pfam" id="PF00925"/>
    </source>
</evidence>
<evidence type="ECO:0000256" key="2">
    <source>
        <dbReference type="ARBA" id="ARBA00005520"/>
    </source>
</evidence>
<dbReference type="HAMAP" id="MF_00179">
    <property type="entry name" value="RibA"/>
    <property type="match status" value="1"/>
</dbReference>
<accession>A0A5B8Y7F0</accession>
<evidence type="ECO:0000256" key="6">
    <source>
        <dbReference type="ARBA" id="ARBA00022801"/>
    </source>
</evidence>
<dbReference type="GO" id="GO:0005525">
    <property type="term" value="F:GTP binding"/>
    <property type="evidence" value="ECO:0007669"/>
    <property type="project" value="UniProtKB-KW"/>
</dbReference>
<comment type="similarity">
    <text evidence="2">In the N-terminal section; belongs to the DHBP synthase family.</text>
</comment>
<feature type="binding site" evidence="11">
    <location>
        <position position="139"/>
    </location>
    <ligand>
        <name>GTP</name>
        <dbReference type="ChEBI" id="CHEBI:37565"/>
    </ligand>
</feature>
<evidence type="ECO:0000256" key="5">
    <source>
        <dbReference type="ARBA" id="ARBA00022741"/>
    </source>
</evidence>
<evidence type="ECO:0000256" key="8">
    <source>
        <dbReference type="ARBA" id="ARBA00023134"/>
    </source>
</evidence>
<reference evidence="13 14" key="1">
    <citation type="submission" date="2019-06" db="EMBL/GenBank/DDBJ databases">
        <title>Persicimonas caeni gen. nov., sp. nov., a predatory bacterium isolated from solar saltern.</title>
        <authorList>
            <person name="Wang S."/>
        </authorList>
    </citation>
    <scope>NUCLEOTIDE SEQUENCE [LARGE SCALE GENOMIC DNA]</scope>
    <source>
        <strain evidence="13 14">YN101</strain>
    </source>
</reference>
<dbReference type="PANTHER" id="PTHR21327">
    <property type="entry name" value="GTP CYCLOHYDROLASE II-RELATED"/>
    <property type="match status" value="1"/>
</dbReference>
<dbReference type="Pfam" id="PF00925">
    <property type="entry name" value="GTP_cyclohydro2"/>
    <property type="match status" value="1"/>
</dbReference>
<feature type="binding site" evidence="11">
    <location>
        <position position="90"/>
    </location>
    <ligand>
        <name>Zn(2+)</name>
        <dbReference type="ChEBI" id="CHEBI:29105"/>
        <note>catalytic</note>
    </ligand>
</feature>
<evidence type="ECO:0000313" key="14">
    <source>
        <dbReference type="Proteomes" id="UP000315995"/>
    </source>
</evidence>
<feature type="active site" description="Nucleophile" evidence="11">
    <location>
        <position position="153"/>
    </location>
</feature>
<evidence type="ECO:0000256" key="3">
    <source>
        <dbReference type="ARBA" id="ARBA00022619"/>
    </source>
</evidence>
<sequence>MQSPLSAAQLELSDTDRARLEKADGLVVEKYAEANLPTKHGKFRIVAFVNNLDFKEHIAIVNGDVAGKEAVPVRVHSECLTGDVFGSLKCDCGEQLDRALDVVADSELGIILYMRQEGRGIGLANKVKAYSLQDDGMDTVEANLHLGFDDDLRDYSVAAEMLRLLGPKSIELITNNPRKVEGLEAEGVEITERRALKVLPNPHNVRYLETKRKKSGHLL</sequence>
<feature type="binding site" evidence="11">
    <location>
        <position position="95"/>
    </location>
    <ligand>
        <name>GTP</name>
        <dbReference type="ChEBI" id="CHEBI:37565"/>
    </ligand>
</feature>
<dbReference type="FunFam" id="3.40.50.10990:FF:000001">
    <property type="entry name" value="Riboflavin biosynthesis protein RibBA"/>
    <property type="match status" value="1"/>
</dbReference>
<evidence type="ECO:0000256" key="9">
    <source>
        <dbReference type="ARBA" id="ARBA00043932"/>
    </source>
</evidence>
<comment type="similarity">
    <text evidence="11">Belongs to the GTP cyclohydrolase II family.</text>
</comment>
<evidence type="ECO:0000256" key="11">
    <source>
        <dbReference type="HAMAP-Rule" id="MF_00179"/>
    </source>
</evidence>
<evidence type="ECO:0000256" key="10">
    <source>
        <dbReference type="ARBA" id="ARBA00049295"/>
    </source>
</evidence>
<gene>
    <name evidence="11 13" type="primary">ribA</name>
    <name evidence="13" type="ORF">FIV42_08330</name>
</gene>
<evidence type="ECO:0000313" key="13">
    <source>
        <dbReference type="EMBL" id="QDG50735.1"/>
    </source>
</evidence>
<dbReference type="PANTHER" id="PTHR21327:SF18">
    <property type="entry name" value="3,4-DIHYDROXY-2-BUTANONE 4-PHOSPHATE SYNTHASE"/>
    <property type="match status" value="1"/>
</dbReference>
<feature type="domain" description="GTP cyclohydrolase II" evidence="12">
    <location>
        <begin position="30"/>
        <end position="194"/>
    </location>
</feature>
<feature type="binding site" evidence="11">
    <location>
        <position position="179"/>
    </location>
    <ligand>
        <name>GTP</name>
        <dbReference type="ChEBI" id="CHEBI:37565"/>
    </ligand>
</feature>
<proteinExistence type="inferred from homology"/>
<name>A0A4Y6PSI0_PERCE</name>
<dbReference type="AlphaFoldDB" id="A0A4Y6PSI0"/>
<dbReference type="GO" id="GO:0008270">
    <property type="term" value="F:zinc ion binding"/>
    <property type="evidence" value="ECO:0007669"/>
    <property type="project" value="UniProtKB-UniRule"/>
</dbReference>
<evidence type="ECO:0000256" key="1">
    <source>
        <dbReference type="ARBA" id="ARBA00004853"/>
    </source>
</evidence>
<keyword evidence="7 11" id="KW-0862">Zinc</keyword>
<dbReference type="EC" id="3.5.4.25" evidence="11"/>
<dbReference type="GO" id="GO:0003935">
    <property type="term" value="F:GTP cyclohydrolase II activity"/>
    <property type="evidence" value="ECO:0007669"/>
    <property type="project" value="UniProtKB-UniRule"/>
</dbReference>
<dbReference type="InterPro" id="IPR036144">
    <property type="entry name" value="RibA-like_sf"/>
</dbReference>
<keyword evidence="5 11" id="KW-0547">Nucleotide-binding</keyword>
<dbReference type="InterPro" id="IPR032677">
    <property type="entry name" value="GTP_cyclohydro_II"/>
</dbReference>
<feature type="binding site" evidence="11">
    <location>
        <position position="79"/>
    </location>
    <ligand>
        <name>Zn(2+)</name>
        <dbReference type="ChEBI" id="CHEBI:29105"/>
        <note>catalytic</note>
    </ligand>
</feature>
<keyword evidence="3 11" id="KW-0686">Riboflavin biosynthesis</keyword>
<comment type="catalytic activity">
    <reaction evidence="10 11">
        <text>GTP + 4 H2O = 2,5-diamino-6-hydroxy-4-(5-phosphoribosylamino)-pyrimidine + formate + 2 phosphate + 3 H(+)</text>
        <dbReference type="Rhea" id="RHEA:23704"/>
        <dbReference type="ChEBI" id="CHEBI:15377"/>
        <dbReference type="ChEBI" id="CHEBI:15378"/>
        <dbReference type="ChEBI" id="CHEBI:15740"/>
        <dbReference type="ChEBI" id="CHEBI:37565"/>
        <dbReference type="ChEBI" id="CHEBI:43474"/>
        <dbReference type="ChEBI" id="CHEBI:58614"/>
        <dbReference type="EC" id="3.5.4.25"/>
    </reaction>
</comment>
<evidence type="ECO:0000256" key="7">
    <source>
        <dbReference type="ARBA" id="ARBA00022833"/>
    </source>
</evidence>
<dbReference type="RefSeq" id="WP_141197227.1">
    <property type="nucleotide sequence ID" value="NZ_CP041186.1"/>
</dbReference>
<organism evidence="13 14">
    <name type="scientific">Persicimonas caeni</name>
    <dbReference type="NCBI Taxonomy" id="2292766"/>
    <lineage>
        <taxon>Bacteria</taxon>
        <taxon>Deltaproteobacteria</taxon>
        <taxon>Bradymonadales</taxon>
        <taxon>Bradymonadaceae</taxon>
        <taxon>Persicimonas</taxon>
    </lineage>
</organism>
<dbReference type="Gene3D" id="3.40.50.10990">
    <property type="entry name" value="GTP cyclohydrolase II"/>
    <property type="match status" value="1"/>
</dbReference>
<keyword evidence="14" id="KW-1185">Reference proteome</keyword>
<dbReference type="OrthoDB" id="9793111at2"/>
<protein>
    <recommendedName>
        <fullName evidence="11">GTP cyclohydrolase-2</fullName>
        <ecNumber evidence="11">3.5.4.25</ecNumber>
    </recommendedName>
    <alternativeName>
        <fullName evidence="11">GTP cyclohydrolase II</fullName>
    </alternativeName>
</protein>
<feature type="binding site" evidence="11">
    <location>
        <position position="92"/>
    </location>
    <ligand>
        <name>Zn(2+)</name>
        <dbReference type="ChEBI" id="CHEBI:29105"/>
        <note>catalytic</note>
    </ligand>
</feature>
<dbReference type="InterPro" id="IPR000926">
    <property type="entry name" value="RibA"/>
</dbReference>
<keyword evidence="6 11" id="KW-0378">Hydrolase</keyword>
<feature type="binding site" evidence="11">
    <location>
        <begin position="74"/>
        <end position="78"/>
    </location>
    <ligand>
        <name>GTP</name>
        <dbReference type="ChEBI" id="CHEBI:37565"/>
    </ligand>
</feature>
<dbReference type="EMBL" id="CP041186">
    <property type="protein sequence ID" value="QDG50735.1"/>
    <property type="molecule type" value="Genomic_DNA"/>
</dbReference>
<comment type="function">
    <text evidence="9 11">Catalyzes the conversion of GTP to 2,5-diamino-6-ribosylamino-4(3H)-pyrimidinone 5'-phosphate (DARP), formate and pyrophosphate.</text>
</comment>
<keyword evidence="4 11" id="KW-0479">Metal-binding</keyword>
<dbReference type="UniPathway" id="UPA00275">
    <property type="reaction ID" value="UER00400"/>
</dbReference>
<feature type="active site" description="Proton acceptor" evidence="11">
    <location>
        <position position="151"/>
    </location>
</feature>
<dbReference type="GO" id="GO:0005829">
    <property type="term" value="C:cytosol"/>
    <property type="evidence" value="ECO:0007669"/>
    <property type="project" value="TreeGrafter"/>
</dbReference>
<evidence type="ECO:0000256" key="4">
    <source>
        <dbReference type="ARBA" id="ARBA00022723"/>
    </source>
</evidence>
<keyword evidence="8 11" id="KW-0342">GTP-binding</keyword>
<comment type="pathway">
    <text evidence="1 11">Cofactor biosynthesis; riboflavin biosynthesis; 5-amino-6-(D-ribitylamino)uracil from GTP: step 1/4.</text>
</comment>
<feature type="binding site" evidence="11">
    <location>
        <position position="174"/>
    </location>
    <ligand>
        <name>GTP</name>
        <dbReference type="ChEBI" id="CHEBI:37565"/>
    </ligand>
</feature>
<dbReference type="GO" id="GO:0009231">
    <property type="term" value="P:riboflavin biosynthetic process"/>
    <property type="evidence" value="ECO:0007669"/>
    <property type="project" value="UniProtKB-UniRule"/>
</dbReference>
<dbReference type="Proteomes" id="UP000315995">
    <property type="component" value="Chromosome"/>
</dbReference>
<accession>A0A4Y6PSI0</accession>
<comment type="cofactor">
    <cofactor evidence="11">
        <name>Zn(2+)</name>
        <dbReference type="ChEBI" id="CHEBI:29105"/>
    </cofactor>
    <text evidence="11">Binds 1 zinc ion per subunit.</text>
</comment>
<dbReference type="CDD" id="cd00641">
    <property type="entry name" value="GTP_cyclohydro2"/>
    <property type="match status" value="1"/>
</dbReference>
<dbReference type="NCBIfam" id="TIGR00505">
    <property type="entry name" value="ribA"/>
    <property type="match status" value="1"/>
</dbReference>
<dbReference type="NCBIfam" id="NF001591">
    <property type="entry name" value="PRK00393.1"/>
    <property type="match status" value="1"/>
</dbReference>
<dbReference type="SUPFAM" id="SSF142695">
    <property type="entry name" value="RibA-like"/>
    <property type="match status" value="1"/>
</dbReference>